<dbReference type="InterPro" id="IPR029175">
    <property type="entry name" value="EXOC2/Sec5"/>
</dbReference>
<dbReference type="Proteomes" id="UP001301350">
    <property type="component" value="Unassembled WGS sequence"/>
</dbReference>
<feature type="compositionally biased region" description="Polar residues" evidence="5">
    <location>
        <begin position="69"/>
        <end position="79"/>
    </location>
</feature>
<comment type="caution">
    <text evidence="7">The sequence shown here is derived from an EMBL/GenBank/DDBJ whole genome shotgun (WGS) entry which is preliminary data.</text>
</comment>
<feature type="region of interest" description="Disordered" evidence="5">
    <location>
        <begin position="18"/>
        <end position="115"/>
    </location>
</feature>
<dbReference type="Pfam" id="PF15469">
    <property type="entry name" value="Sec5"/>
    <property type="match status" value="1"/>
</dbReference>
<evidence type="ECO:0000256" key="4">
    <source>
        <dbReference type="RuleBase" id="RU365069"/>
    </source>
</evidence>
<comment type="similarity">
    <text evidence="1 4">Belongs to the SEC5 family.</text>
</comment>
<dbReference type="PANTHER" id="PTHR13043:SF1">
    <property type="entry name" value="EXOCYST COMPLEX COMPONENT 2"/>
    <property type="match status" value="1"/>
</dbReference>
<dbReference type="AlphaFoldDB" id="A0AAV9IXP2"/>
<dbReference type="GO" id="GO:0006887">
    <property type="term" value="P:exocytosis"/>
    <property type="evidence" value="ECO:0007669"/>
    <property type="project" value="UniProtKB-KW"/>
</dbReference>
<dbReference type="GO" id="GO:0000145">
    <property type="term" value="C:exocyst"/>
    <property type="evidence" value="ECO:0007669"/>
    <property type="project" value="UniProtKB-UniRule"/>
</dbReference>
<evidence type="ECO:0000256" key="1">
    <source>
        <dbReference type="ARBA" id="ARBA00010578"/>
    </source>
</evidence>
<protein>
    <recommendedName>
        <fullName evidence="4">Exocyst complex component</fullName>
    </recommendedName>
</protein>
<evidence type="ECO:0000313" key="8">
    <source>
        <dbReference type="Proteomes" id="UP001301350"/>
    </source>
</evidence>
<dbReference type="GO" id="GO:0015031">
    <property type="term" value="P:protein transport"/>
    <property type="evidence" value="ECO:0007669"/>
    <property type="project" value="UniProtKB-KW"/>
</dbReference>
<feature type="domain" description="Exocyst complex component EXOC2/Sec5 N-terminal" evidence="6">
    <location>
        <begin position="115"/>
        <end position="319"/>
    </location>
</feature>
<keyword evidence="4" id="KW-0653">Protein transport</keyword>
<organism evidence="7 8">
    <name type="scientific">Cyanidium caldarium</name>
    <name type="common">Red alga</name>
    <dbReference type="NCBI Taxonomy" id="2771"/>
    <lineage>
        <taxon>Eukaryota</taxon>
        <taxon>Rhodophyta</taxon>
        <taxon>Bangiophyceae</taxon>
        <taxon>Cyanidiales</taxon>
        <taxon>Cyanidiaceae</taxon>
        <taxon>Cyanidium</taxon>
    </lineage>
</organism>
<accession>A0AAV9IXP2</accession>
<sequence>MERVFTARRGTAALASVFAEESVSHEEARSGEGVSGEELLRRGREEDVLGGVWSARGHPAPVRERSRPARSTSSRQSHGLNRGALEALKKKREDLEEPARASPPRTTGVESRKVPREATFDVTDPQFDPMAYIVAVHSEAGAAEMRQRRSLLDDKVEQARRVLKAMLAENFDRFMTCWAVMDEMAPSGDGEADTSTIMEEHYADVERRIAAYFEPLRHRRAEAQHWMRFKDIVVTHERWFGYLVELQRALMGGDDRAAADVYAEVLEMWRDAAGSDRAVAELIVELAETLMGTRRQQRRRVNGSDLDERLQRVTQRVLESTEAQEALCAVRLEAARYPQRSSRE</sequence>
<name>A0AAV9IXP2_CYACA</name>
<evidence type="ECO:0000259" key="6">
    <source>
        <dbReference type="Pfam" id="PF15469"/>
    </source>
</evidence>
<keyword evidence="8" id="KW-1185">Reference proteome</keyword>
<dbReference type="InterPro" id="IPR039481">
    <property type="entry name" value="EXOC2/Sec5_N_dom"/>
</dbReference>
<comment type="function">
    <text evidence="4">Component of the exocyst complex involved in the docking of exocytic vesicles with fusion sites on the plasma membrane.</text>
</comment>
<comment type="subunit">
    <text evidence="4">Component of the exocyst complex.</text>
</comment>
<dbReference type="GO" id="GO:0006893">
    <property type="term" value="P:Golgi to plasma membrane transport"/>
    <property type="evidence" value="ECO:0007669"/>
    <property type="project" value="UniProtKB-UniRule"/>
</dbReference>
<gene>
    <name evidence="7" type="ORF">CDCA_CDCA09G2593</name>
</gene>
<evidence type="ECO:0000256" key="2">
    <source>
        <dbReference type="ARBA" id="ARBA00022448"/>
    </source>
</evidence>
<feature type="compositionally biased region" description="Basic and acidic residues" evidence="5">
    <location>
        <begin position="87"/>
        <end position="99"/>
    </location>
</feature>
<evidence type="ECO:0000313" key="7">
    <source>
        <dbReference type="EMBL" id="KAK4536568.1"/>
    </source>
</evidence>
<reference evidence="7 8" key="1">
    <citation type="submission" date="2022-07" db="EMBL/GenBank/DDBJ databases">
        <title>Genome-wide signatures of adaptation to extreme environments.</title>
        <authorList>
            <person name="Cho C.H."/>
            <person name="Yoon H.S."/>
        </authorList>
    </citation>
    <scope>NUCLEOTIDE SEQUENCE [LARGE SCALE GENOMIC DNA]</scope>
    <source>
        <strain evidence="7 8">DBV 063 E5</strain>
    </source>
</reference>
<keyword evidence="3 4" id="KW-0268">Exocytosis</keyword>
<keyword evidence="2 4" id="KW-0813">Transport</keyword>
<feature type="compositionally biased region" description="Basic and acidic residues" evidence="5">
    <location>
        <begin position="38"/>
        <end position="47"/>
    </location>
</feature>
<dbReference type="EMBL" id="JANCYW010000009">
    <property type="protein sequence ID" value="KAK4536568.1"/>
    <property type="molecule type" value="Genomic_DNA"/>
</dbReference>
<evidence type="ECO:0000256" key="3">
    <source>
        <dbReference type="ARBA" id="ARBA00022483"/>
    </source>
</evidence>
<dbReference type="PANTHER" id="PTHR13043">
    <property type="entry name" value="EXOCYST COMPLEX COMPONENT SEC5"/>
    <property type="match status" value="1"/>
</dbReference>
<evidence type="ECO:0000256" key="5">
    <source>
        <dbReference type="SAM" id="MobiDB-lite"/>
    </source>
</evidence>
<proteinExistence type="inferred from homology"/>